<keyword evidence="13" id="KW-1185">Reference proteome</keyword>
<keyword evidence="6" id="KW-0966">Cell projection</keyword>
<evidence type="ECO:0000256" key="6">
    <source>
        <dbReference type="ARBA" id="ARBA00023273"/>
    </source>
</evidence>
<dbReference type="InterPro" id="IPR056838">
    <property type="entry name" value="Zn_ribbon_IFT122"/>
</dbReference>
<evidence type="ECO:0000259" key="10">
    <source>
        <dbReference type="Pfam" id="PF25144"/>
    </source>
</evidence>
<dbReference type="InterPro" id="IPR056152">
    <property type="entry name" value="Beta-prop_IFT122_2nd"/>
</dbReference>
<dbReference type="EMBL" id="JTDF01021060">
    <property type="protein sequence ID" value="KAF8562343.1"/>
    <property type="molecule type" value="Genomic_DNA"/>
</dbReference>
<name>A0A8T0D3A8_9TREM</name>
<dbReference type="InterPro" id="IPR039857">
    <property type="entry name" value="Ift122/121"/>
</dbReference>
<protein>
    <recommendedName>
        <fullName evidence="2">Intraflagellar transport protein 122 homolog</fullName>
    </recommendedName>
</protein>
<dbReference type="Proteomes" id="UP000699462">
    <property type="component" value="Unassembled WGS sequence"/>
</dbReference>
<dbReference type="PANTHER" id="PTHR12764">
    <property type="entry name" value="WD REPEAT DOMAIN-RELATED"/>
    <property type="match status" value="1"/>
</dbReference>
<dbReference type="Gene3D" id="2.130.10.10">
    <property type="entry name" value="YVTN repeat-like/Quinoprotein amine dehydrogenase"/>
    <property type="match status" value="3"/>
</dbReference>
<comment type="caution">
    <text evidence="12">The sequence shown here is derived from an EMBL/GenBank/DDBJ whole genome shotgun (WGS) entry which is preliminary data.</text>
</comment>
<dbReference type="Pfam" id="PF23381">
    <property type="entry name" value="Beta-prop_IFT122_1st"/>
    <property type="match status" value="2"/>
</dbReference>
<evidence type="ECO:0000259" key="9">
    <source>
        <dbReference type="Pfam" id="PF23381"/>
    </source>
</evidence>
<dbReference type="InterPro" id="IPR056153">
    <property type="entry name" value="Beta-prop_IFT122_1st"/>
</dbReference>
<dbReference type="PROSITE" id="PS50082">
    <property type="entry name" value="WD_REPEATS_2"/>
    <property type="match status" value="1"/>
</dbReference>
<proteinExistence type="predicted"/>
<evidence type="ECO:0000256" key="7">
    <source>
        <dbReference type="PROSITE-ProRule" id="PRU00221"/>
    </source>
</evidence>
<gene>
    <name evidence="12" type="ORF">P879_06970</name>
</gene>
<dbReference type="AlphaFoldDB" id="A0A8T0D3A8"/>
<dbReference type="GO" id="GO:0035721">
    <property type="term" value="P:intraciliary retrograde transport"/>
    <property type="evidence" value="ECO:0007669"/>
    <property type="project" value="TreeGrafter"/>
</dbReference>
<feature type="domain" description="IFT122 first beta-propeller" evidence="9">
    <location>
        <begin position="207"/>
        <end position="324"/>
    </location>
</feature>
<dbReference type="GO" id="GO:1905515">
    <property type="term" value="P:non-motile cilium assembly"/>
    <property type="evidence" value="ECO:0007669"/>
    <property type="project" value="TreeGrafter"/>
</dbReference>
<dbReference type="InterPro" id="IPR057411">
    <property type="entry name" value="TPR_IFT122"/>
</dbReference>
<evidence type="ECO:0000256" key="1">
    <source>
        <dbReference type="ARBA" id="ARBA00004138"/>
    </source>
</evidence>
<dbReference type="PROSITE" id="PS50294">
    <property type="entry name" value="WD_REPEATS_REGION"/>
    <property type="match status" value="1"/>
</dbReference>
<feature type="domain" description="IFT122 second beta-propeller" evidence="8">
    <location>
        <begin position="330"/>
        <end position="583"/>
    </location>
</feature>
<feature type="domain" description="IFT122 zinc ribbon" evidence="10">
    <location>
        <begin position="1043"/>
        <end position="1085"/>
    </location>
</feature>
<sequence length="1215" mass="137313">MDCIPLWSIKVRGKDGSSQWYLHSSVFILSIWDLCYSPDGTQLLVAAGCVVLVYRSEDGDLIKTLRGHKELVFCVDWAYDGKYFSSGSTDKCVIIWKSTTLEGLLKYRHNDAIQCLAFNPSTILLASCACSDFVFWTQDQQSVAKTKLAVRATCCSWKADGQYLAIGLYNGIISIRNKATEEIAKIERPGAPIIWRLRWSPSKMGQKELLAVVDWNQKLSFYQLCGKQIIYGDGQSVHQLALVPKTGKDRNLSFDPCDVTWFGAKCEAVAVCGSDQACTLFSAEGNRLASVNTQNSWVWCCRSRPGENQIVVGCQDGTIETTQLLLSTVHSLYRDRYAFRESLTDVVVQHLSTQQKARIKCRDYVKKIAVYKNRLAIQLSDKVLIYEPSTEDPTDMHYRVREKLIQTIECQLLVVTTHNLVVCQDNRLTSLNFQGIKERGWILDGSVRYIRVVGGPATRETLLVGLKNGQAIKIILDNAFPIQLVKILGGIRCVDVSRNHDKLGVIDDNSTLSVFNLRTKELLFQEPNVTSLAWSTTNNELLSFSGDDTVSIKAGQFPSYSQHVKGVTVGFCGSFIYCLQDNVIHRTELSLSPAMYSYLEAGCLDEARKVACHGLTDPDWASLGQAALTKLNLEVAKFAYVQLEDTVMLSFIQQLEERRRRCEWSESESCPTPGALLAMGDVATYLGQFKEAAIMYTRAGHEVNGPHRIVEMYTDLRRFDEAREAMNATGDTKEQKQLMSKHADWARSTNEHHTATKMYMDAGEFDKAIELAGEHKWTDILLEISRRLDKGDRDNLERCAKQLAKLGEYAFAAECYAKYGDVERQLALHVEARNWEEAFSLIEKHPDQAGLVYMPYAQWLAENDKFEEAQAAFAKAGLQSEAIRVLEQLATCAANESRFEDAAFYHWKLSMQCLEMVKTIKGCRKQQTILDKFYELQRKADVYYVYSHIHRYLHEPFASQMTETYFNMARYLINVLQADEVNAVSKAAIFFTLAKHGRSLGAYKLARLVYEKLQNLHLPPKMRQVVEMASLTIRSKPFMDSDDVNVICYRCSTTNPLLSNSGNRCSNCKEPFVYSFISLEQLPLVEFVPEKGLTHEKVLELLNTDPGTHKLRTQLRREHRKDLNNVSQTLKISAEYGDASADYDPFTAKLLSTDFGSGPYLPVQLDAETLRSIPASEVIVIEQASPLHPRYYKSVLPEVIITQCTTCHKVSHVLL</sequence>
<keyword evidence="5" id="KW-0969">Cilium</keyword>
<evidence type="ECO:0000313" key="13">
    <source>
        <dbReference type="Proteomes" id="UP000699462"/>
    </source>
</evidence>
<dbReference type="Gene3D" id="1.25.40.470">
    <property type="match status" value="2"/>
</dbReference>
<reference evidence="12 13" key="1">
    <citation type="submission" date="2019-07" db="EMBL/GenBank/DDBJ databases">
        <title>Annotation for the trematode Paragonimus westermani.</title>
        <authorList>
            <person name="Choi Y.-J."/>
        </authorList>
    </citation>
    <scope>NUCLEOTIDE SEQUENCE [LARGE SCALE GENOMIC DNA]</scope>
    <source>
        <strain evidence="12">180907_Pwestermani</strain>
    </source>
</reference>
<dbReference type="Pfam" id="PF25295">
    <property type="entry name" value="TPR_IFT122"/>
    <property type="match status" value="1"/>
</dbReference>
<accession>A0A8T0D3A8</accession>
<dbReference type="GO" id="GO:0030991">
    <property type="term" value="C:intraciliary transport particle A"/>
    <property type="evidence" value="ECO:0007669"/>
    <property type="project" value="TreeGrafter"/>
</dbReference>
<dbReference type="GO" id="GO:0061512">
    <property type="term" value="P:protein localization to cilium"/>
    <property type="evidence" value="ECO:0007669"/>
    <property type="project" value="TreeGrafter"/>
</dbReference>
<dbReference type="InterPro" id="IPR036322">
    <property type="entry name" value="WD40_repeat_dom_sf"/>
</dbReference>
<evidence type="ECO:0000256" key="2">
    <source>
        <dbReference type="ARBA" id="ARBA00019442"/>
    </source>
</evidence>
<evidence type="ECO:0000256" key="4">
    <source>
        <dbReference type="ARBA" id="ARBA00022737"/>
    </source>
</evidence>
<dbReference type="GO" id="GO:0097730">
    <property type="term" value="C:non-motile cilium"/>
    <property type="evidence" value="ECO:0007669"/>
    <property type="project" value="TreeGrafter"/>
</dbReference>
<organism evidence="12 13">
    <name type="scientific">Paragonimus westermani</name>
    <dbReference type="NCBI Taxonomy" id="34504"/>
    <lineage>
        <taxon>Eukaryota</taxon>
        <taxon>Metazoa</taxon>
        <taxon>Spiralia</taxon>
        <taxon>Lophotrochozoa</taxon>
        <taxon>Platyhelminthes</taxon>
        <taxon>Trematoda</taxon>
        <taxon>Digenea</taxon>
        <taxon>Plagiorchiida</taxon>
        <taxon>Troglotremata</taxon>
        <taxon>Troglotrematidae</taxon>
        <taxon>Paragonimus</taxon>
    </lineage>
</organism>
<keyword evidence="4" id="KW-0677">Repeat</keyword>
<dbReference type="Pfam" id="PF25144">
    <property type="entry name" value="Zn_ribbon_IFT122"/>
    <property type="match status" value="1"/>
</dbReference>
<dbReference type="InterPro" id="IPR015943">
    <property type="entry name" value="WD40/YVTN_repeat-like_dom_sf"/>
</dbReference>
<dbReference type="SMART" id="SM00320">
    <property type="entry name" value="WD40"/>
    <property type="match status" value="7"/>
</dbReference>
<dbReference type="SUPFAM" id="SSF50978">
    <property type="entry name" value="WD40 repeat-like"/>
    <property type="match status" value="2"/>
</dbReference>
<feature type="repeat" description="WD" evidence="7">
    <location>
        <begin position="65"/>
        <end position="106"/>
    </location>
</feature>
<dbReference type="PANTHER" id="PTHR12764:SF4">
    <property type="entry name" value="INTRAFLAGELLAR TRANSPORT PROTEIN 122 HOMOLOG"/>
    <property type="match status" value="1"/>
</dbReference>
<evidence type="ECO:0000259" key="11">
    <source>
        <dbReference type="Pfam" id="PF25295"/>
    </source>
</evidence>
<keyword evidence="3 7" id="KW-0853">WD repeat</keyword>
<dbReference type="Pfam" id="PF23377">
    <property type="entry name" value="Beta-prop_IFT122_2nd"/>
    <property type="match status" value="1"/>
</dbReference>
<comment type="subcellular location">
    <subcellularLocation>
        <location evidence="1">Cell projection</location>
        <location evidence="1">Cilium</location>
    </subcellularLocation>
</comment>
<evidence type="ECO:0000256" key="3">
    <source>
        <dbReference type="ARBA" id="ARBA00022574"/>
    </source>
</evidence>
<dbReference type="OrthoDB" id="10255582at2759"/>
<dbReference type="InterPro" id="IPR001680">
    <property type="entry name" value="WD40_rpt"/>
</dbReference>
<evidence type="ECO:0000313" key="12">
    <source>
        <dbReference type="EMBL" id="KAF8562343.1"/>
    </source>
</evidence>
<feature type="domain" description="IFT122 first beta-propeller" evidence="9">
    <location>
        <begin position="31"/>
        <end position="203"/>
    </location>
</feature>
<evidence type="ECO:0000259" key="8">
    <source>
        <dbReference type="Pfam" id="PF23377"/>
    </source>
</evidence>
<evidence type="ECO:0000256" key="5">
    <source>
        <dbReference type="ARBA" id="ARBA00023069"/>
    </source>
</evidence>
<feature type="domain" description="Intraflagellar transport protein 122 homolog TPR" evidence="11">
    <location>
        <begin position="594"/>
        <end position="986"/>
    </location>
</feature>